<dbReference type="AlphaFoldDB" id="A0A3P7UAD6"/>
<proteinExistence type="predicted"/>
<protein>
    <submittedName>
        <fullName evidence="1">Uncharacterized protein</fullName>
    </submittedName>
</protein>
<name>A0A3P7UAD6_HELPZ</name>
<evidence type="ECO:0000313" key="1">
    <source>
        <dbReference type="EMBL" id="VDO31611.1"/>
    </source>
</evidence>
<dbReference type="OrthoDB" id="5864674at2759"/>
<accession>A0A3P7UAD6</accession>
<dbReference type="InterPro" id="IPR021109">
    <property type="entry name" value="Peptidase_aspartic_dom_sf"/>
</dbReference>
<dbReference type="PROSITE" id="PS00141">
    <property type="entry name" value="ASP_PROTEASE"/>
    <property type="match status" value="1"/>
</dbReference>
<organism evidence="1">
    <name type="scientific">Heligmosomoides polygyrus</name>
    <name type="common">Parasitic roundworm</name>
    <dbReference type="NCBI Taxonomy" id="6339"/>
    <lineage>
        <taxon>Eukaryota</taxon>
        <taxon>Metazoa</taxon>
        <taxon>Ecdysozoa</taxon>
        <taxon>Nematoda</taxon>
        <taxon>Chromadorea</taxon>
        <taxon>Rhabditida</taxon>
        <taxon>Rhabditina</taxon>
        <taxon>Rhabditomorpha</taxon>
        <taxon>Strongyloidea</taxon>
        <taxon>Heligmosomidae</taxon>
        <taxon>Heligmosomoides</taxon>
    </lineage>
</organism>
<dbReference type="InterPro" id="IPR001969">
    <property type="entry name" value="Aspartic_peptidase_AS"/>
</dbReference>
<dbReference type="EMBL" id="UZAH01006729">
    <property type="protein sequence ID" value="VDO31611.1"/>
    <property type="molecule type" value="Genomic_DNA"/>
</dbReference>
<dbReference type="PANTHER" id="PTHR47331">
    <property type="entry name" value="PHD-TYPE DOMAIN-CONTAINING PROTEIN"/>
    <property type="match status" value="1"/>
</dbReference>
<dbReference type="GO" id="GO:0004190">
    <property type="term" value="F:aspartic-type endopeptidase activity"/>
    <property type="evidence" value="ECO:0007669"/>
    <property type="project" value="InterPro"/>
</dbReference>
<gene>
    <name evidence="1" type="ORF">HPBE_LOCUS3161</name>
</gene>
<dbReference type="Gene3D" id="2.40.70.10">
    <property type="entry name" value="Acid Proteases"/>
    <property type="match status" value="1"/>
</dbReference>
<dbReference type="PANTHER" id="PTHR47331:SF1">
    <property type="entry name" value="GAG-LIKE PROTEIN"/>
    <property type="match status" value="1"/>
</dbReference>
<dbReference type="GO" id="GO:0006508">
    <property type="term" value="P:proteolysis"/>
    <property type="evidence" value="ECO:0007669"/>
    <property type="project" value="InterPro"/>
</dbReference>
<sequence length="384" mass="43767">MEAHLDQGPLPARQTFLPTGELTVHDPQNNVLKKIPILLDTGAEISFIHTDLVEQLNLSTSDPVMLRLHTFGSEQVQEKSCKRVRLEAWDTDGEPISLELFTHNILTKPFATPPIRDEDIKFAQSLNPPIQLQSQKSAVKPMILLGCDQLWSLVRNDQNHITLPSGLHVIPTRLGHLVTGQLCNTCPKHYENELESTEDDKEDSWERFWTLDSAGTEEFSAPDKELHSIEDKQVWENFNSTIQRREDGYYVRLPWKNVTASLPDNKAIAFHRLVSVWNTLQKDQDLLDQYDGIFREQLNLGILEHVEENRSVEGSTTRVHYIPHQAVLTPHKTTTKIRIVYDASAHYKGCPSLNDVLHRGPVILPSLYGVLLRFRIGRITSETS</sequence>
<reference evidence="1" key="1">
    <citation type="submission" date="2018-11" db="EMBL/GenBank/DDBJ databases">
        <authorList>
            <consortium name="Pathogen Informatics"/>
        </authorList>
    </citation>
    <scope>NUCLEOTIDE SEQUENCE [LARGE SCALE GENOMIC DNA]</scope>
</reference>